<name>X1NA21_9ZZZZ</name>
<feature type="non-terminal residue" evidence="1">
    <location>
        <position position="271"/>
    </location>
</feature>
<feature type="non-terminal residue" evidence="1">
    <location>
        <position position="1"/>
    </location>
</feature>
<accession>X1NA21</accession>
<gene>
    <name evidence="1" type="ORF">S06H3_35955</name>
</gene>
<organism evidence="1">
    <name type="scientific">marine sediment metagenome</name>
    <dbReference type="NCBI Taxonomy" id="412755"/>
    <lineage>
        <taxon>unclassified sequences</taxon>
        <taxon>metagenomes</taxon>
        <taxon>ecological metagenomes</taxon>
    </lineage>
</organism>
<sequence>SPLIEWQFPNAWLARGCQSFTKQYQWDDPEAADYISVTVPGRECDFDLSVETREFDSGEPVSRHGRRISSTLTQGTVPAGSPVVLEWLNTTPSWIAEGERVYVALDGEAITPLPEIITLPGEAVALRVIAPSAVAPGQPFAVRIVSLDRWDNCSCTRYRGEPLRGPDDQPFTSPLDFYGSCAVEVSLPDEGIYRLRYGEALSNPIRVAPDPQGPYWGDIHIHTCYSADGRGRQFYEYARDVSGLDFAAAADHARTAILSWDKLKRLAEQFD</sequence>
<evidence type="ECO:0000313" key="1">
    <source>
        <dbReference type="EMBL" id="GAI27041.1"/>
    </source>
</evidence>
<dbReference type="EMBL" id="BARV01021734">
    <property type="protein sequence ID" value="GAI27041.1"/>
    <property type="molecule type" value="Genomic_DNA"/>
</dbReference>
<evidence type="ECO:0008006" key="2">
    <source>
        <dbReference type="Google" id="ProtNLM"/>
    </source>
</evidence>
<reference evidence="1" key="1">
    <citation type="journal article" date="2014" name="Front. Microbiol.">
        <title>High frequency of phylogenetically diverse reductive dehalogenase-homologous genes in deep subseafloor sedimentary metagenomes.</title>
        <authorList>
            <person name="Kawai M."/>
            <person name="Futagami T."/>
            <person name="Toyoda A."/>
            <person name="Takaki Y."/>
            <person name="Nishi S."/>
            <person name="Hori S."/>
            <person name="Arai W."/>
            <person name="Tsubouchi T."/>
            <person name="Morono Y."/>
            <person name="Uchiyama I."/>
            <person name="Ito T."/>
            <person name="Fujiyama A."/>
            <person name="Inagaki F."/>
            <person name="Takami H."/>
        </authorList>
    </citation>
    <scope>NUCLEOTIDE SEQUENCE</scope>
    <source>
        <strain evidence="1">Expedition CK06-06</strain>
    </source>
</reference>
<dbReference type="Gene3D" id="3.20.20.140">
    <property type="entry name" value="Metal-dependent hydrolases"/>
    <property type="match status" value="1"/>
</dbReference>
<proteinExistence type="predicted"/>
<dbReference type="AlphaFoldDB" id="X1NA21"/>
<comment type="caution">
    <text evidence="1">The sequence shown here is derived from an EMBL/GenBank/DDBJ whole genome shotgun (WGS) entry which is preliminary data.</text>
</comment>
<protein>
    <recommendedName>
        <fullName evidence="2">DUF3604 domain-containing protein</fullName>
    </recommendedName>
</protein>